<keyword evidence="2" id="KW-1185">Reference proteome</keyword>
<comment type="caution">
    <text evidence="1">The sequence shown here is derived from an EMBL/GenBank/DDBJ whole genome shotgun (WGS) entry which is preliminary data.</text>
</comment>
<reference evidence="1 2" key="1">
    <citation type="submission" date="2018-08" db="EMBL/GenBank/DDBJ databases">
        <title>Genome sequence of Halobacillus trueperi KCTC 3686.</title>
        <authorList>
            <person name="Cho K.H."/>
            <person name="Kwak M.-J."/>
            <person name="Kim B.-Y."/>
            <person name="Chun J."/>
        </authorList>
    </citation>
    <scope>NUCLEOTIDE SEQUENCE [LARGE SCALE GENOMIC DNA]</scope>
    <source>
        <strain evidence="1 2">KCTC 3686</strain>
    </source>
</reference>
<gene>
    <name evidence="1" type="ORF">DYE48_15090</name>
</gene>
<sequence>MKKIFWIFALIFLVYIMVTQLKEVFNDNDVAYSSLTDKEITEFLSKQNFEPSLIESINNETVIIFEKVDSWGFYSLMMQDNEGILSNKNVLDSSGSPIQTAGKKQPNSYLIIKISENLSKNGDSIVAIGENGSEQRQVITKNQIFYFSNWEDNEELKNIKILDEQNDTISNMRDI</sequence>
<dbReference type="AlphaFoldDB" id="A0A3E0J4U3"/>
<proteinExistence type="predicted"/>
<protein>
    <submittedName>
        <fullName evidence="1">Uncharacterized protein</fullName>
    </submittedName>
</protein>
<evidence type="ECO:0000313" key="2">
    <source>
        <dbReference type="Proteomes" id="UP000256305"/>
    </source>
</evidence>
<dbReference type="RefSeq" id="WP_115824350.1">
    <property type="nucleotide sequence ID" value="NZ_QUAE01000014.1"/>
</dbReference>
<accession>A0A3E0J4U3</accession>
<dbReference type="EMBL" id="QUAE01000014">
    <property type="protein sequence ID" value="REJ07963.1"/>
    <property type="molecule type" value="Genomic_DNA"/>
</dbReference>
<name>A0A3E0J4U3_9BACI</name>
<dbReference type="Proteomes" id="UP000256305">
    <property type="component" value="Unassembled WGS sequence"/>
</dbReference>
<organism evidence="1 2">
    <name type="scientific">Halobacillus trueperi</name>
    <dbReference type="NCBI Taxonomy" id="156205"/>
    <lineage>
        <taxon>Bacteria</taxon>
        <taxon>Bacillati</taxon>
        <taxon>Bacillota</taxon>
        <taxon>Bacilli</taxon>
        <taxon>Bacillales</taxon>
        <taxon>Bacillaceae</taxon>
        <taxon>Halobacillus</taxon>
    </lineage>
</organism>
<evidence type="ECO:0000313" key="1">
    <source>
        <dbReference type="EMBL" id="REJ07963.1"/>
    </source>
</evidence>